<reference evidence="2 3" key="1">
    <citation type="submission" date="2019-08" db="EMBL/GenBank/DDBJ databases">
        <title>Formosa sediminis sp. nov., isolated from marine sediment.</title>
        <authorList>
            <person name="Cao W.R."/>
        </authorList>
    </citation>
    <scope>NUCLEOTIDE SEQUENCE [LARGE SCALE GENOMIC DNA]</scope>
    <source>
        <strain evidence="2 3">1494</strain>
    </source>
</reference>
<keyword evidence="1" id="KW-0472">Membrane</keyword>
<dbReference type="RefSeq" id="WP_148455444.1">
    <property type="nucleotide sequence ID" value="NZ_VSFC01000049.1"/>
</dbReference>
<dbReference type="AlphaFoldDB" id="A0A5D0G7P6"/>
<evidence type="ECO:0000313" key="2">
    <source>
        <dbReference type="EMBL" id="TYA54319.1"/>
    </source>
</evidence>
<name>A0A5D0G7P6_9FLAO</name>
<feature type="transmembrane region" description="Helical" evidence="1">
    <location>
        <begin position="47"/>
        <end position="68"/>
    </location>
</feature>
<sequence>MFRYVAAVSYSKDLKKYGIKSWSTLMFIGVLGIIFSFFLLWNPLFAGMTAVLWIGIAFIPLGVFNIILS</sequence>
<accession>A0A5D0G7P6</accession>
<protein>
    <submittedName>
        <fullName evidence="2">Uncharacterized protein</fullName>
    </submittedName>
</protein>
<evidence type="ECO:0000313" key="3">
    <source>
        <dbReference type="Proteomes" id="UP000324550"/>
    </source>
</evidence>
<dbReference type="OrthoDB" id="7059775at2"/>
<keyword evidence="1" id="KW-1133">Transmembrane helix</keyword>
<keyword evidence="1" id="KW-0812">Transmembrane</keyword>
<proteinExistence type="predicted"/>
<evidence type="ECO:0000256" key="1">
    <source>
        <dbReference type="SAM" id="Phobius"/>
    </source>
</evidence>
<gene>
    <name evidence="2" type="ORF">FVF61_08865</name>
</gene>
<keyword evidence="3" id="KW-1185">Reference proteome</keyword>
<dbReference type="Proteomes" id="UP000324550">
    <property type="component" value="Unassembled WGS sequence"/>
</dbReference>
<feature type="transmembrane region" description="Helical" evidence="1">
    <location>
        <begin position="21"/>
        <end position="41"/>
    </location>
</feature>
<dbReference type="EMBL" id="VSFC01000049">
    <property type="protein sequence ID" value="TYA54319.1"/>
    <property type="molecule type" value="Genomic_DNA"/>
</dbReference>
<comment type="caution">
    <text evidence="2">The sequence shown here is derived from an EMBL/GenBank/DDBJ whole genome shotgun (WGS) entry which is preliminary data.</text>
</comment>
<organism evidence="2 3">
    <name type="scientific">Formosa maritima</name>
    <dbReference type="NCBI Taxonomy" id="2592046"/>
    <lineage>
        <taxon>Bacteria</taxon>
        <taxon>Pseudomonadati</taxon>
        <taxon>Bacteroidota</taxon>
        <taxon>Flavobacteriia</taxon>
        <taxon>Flavobacteriales</taxon>
        <taxon>Flavobacteriaceae</taxon>
        <taxon>Formosa</taxon>
    </lineage>
</organism>